<proteinExistence type="predicted"/>
<gene>
    <name evidence="1" type="ORF">BpHYR1_021907</name>
</gene>
<evidence type="ECO:0000313" key="1">
    <source>
        <dbReference type="EMBL" id="RNA01800.1"/>
    </source>
</evidence>
<keyword evidence="2" id="KW-1185">Reference proteome</keyword>
<sequence length="95" mass="10864">MNELTYRLRELLQLILKAPSINFTDLISFVPPSEISKTRLLNEIKSSISYCLSNSLFHYSDIFDPPAIFDVPDRAGLTRSYFKLLIGGFVKFSTK</sequence>
<comment type="caution">
    <text evidence="1">The sequence shown here is derived from an EMBL/GenBank/DDBJ whole genome shotgun (WGS) entry which is preliminary data.</text>
</comment>
<name>A0A3M7PRW7_BRAPC</name>
<evidence type="ECO:0000313" key="2">
    <source>
        <dbReference type="Proteomes" id="UP000276133"/>
    </source>
</evidence>
<dbReference type="AlphaFoldDB" id="A0A3M7PRW7"/>
<protein>
    <submittedName>
        <fullName evidence="1">Uncharacterized protein</fullName>
    </submittedName>
</protein>
<dbReference type="EMBL" id="REGN01009170">
    <property type="protein sequence ID" value="RNA01800.1"/>
    <property type="molecule type" value="Genomic_DNA"/>
</dbReference>
<reference evidence="1 2" key="1">
    <citation type="journal article" date="2018" name="Sci. Rep.">
        <title>Genomic signatures of local adaptation to the degree of environmental predictability in rotifers.</title>
        <authorList>
            <person name="Franch-Gras L."/>
            <person name="Hahn C."/>
            <person name="Garcia-Roger E.M."/>
            <person name="Carmona M.J."/>
            <person name="Serra M."/>
            <person name="Gomez A."/>
        </authorList>
    </citation>
    <scope>NUCLEOTIDE SEQUENCE [LARGE SCALE GENOMIC DNA]</scope>
    <source>
        <strain evidence="1">HYR1</strain>
    </source>
</reference>
<organism evidence="1 2">
    <name type="scientific">Brachionus plicatilis</name>
    <name type="common">Marine rotifer</name>
    <name type="synonym">Brachionus muelleri</name>
    <dbReference type="NCBI Taxonomy" id="10195"/>
    <lineage>
        <taxon>Eukaryota</taxon>
        <taxon>Metazoa</taxon>
        <taxon>Spiralia</taxon>
        <taxon>Gnathifera</taxon>
        <taxon>Rotifera</taxon>
        <taxon>Eurotatoria</taxon>
        <taxon>Monogononta</taxon>
        <taxon>Pseudotrocha</taxon>
        <taxon>Ploima</taxon>
        <taxon>Brachionidae</taxon>
        <taxon>Brachionus</taxon>
    </lineage>
</organism>
<dbReference type="Proteomes" id="UP000276133">
    <property type="component" value="Unassembled WGS sequence"/>
</dbReference>
<accession>A0A3M7PRW7</accession>